<feature type="transmembrane region" description="Helical" evidence="1">
    <location>
        <begin position="25"/>
        <end position="52"/>
    </location>
</feature>
<evidence type="ECO:0000313" key="4">
    <source>
        <dbReference type="WBParaSite" id="GPUH_0001887701-mRNA-1"/>
    </source>
</evidence>
<reference evidence="4" key="1">
    <citation type="submission" date="2016-06" db="UniProtKB">
        <authorList>
            <consortium name="WormBaseParasite"/>
        </authorList>
    </citation>
    <scope>IDENTIFICATION</scope>
</reference>
<keyword evidence="1" id="KW-1133">Transmembrane helix</keyword>
<dbReference type="Proteomes" id="UP000271098">
    <property type="component" value="Unassembled WGS sequence"/>
</dbReference>
<feature type="transmembrane region" description="Helical" evidence="1">
    <location>
        <begin position="155"/>
        <end position="178"/>
    </location>
</feature>
<name>A0A183ED11_9BILA</name>
<dbReference type="WBParaSite" id="GPUH_0001887701-mRNA-1">
    <property type="protein sequence ID" value="GPUH_0001887701-mRNA-1"/>
    <property type="gene ID" value="GPUH_0001887701"/>
</dbReference>
<dbReference type="InterPro" id="IPR019421">
    <property type="entry name" value="7TM_GPCR_serpentine_rcpt_Srd"/>
</dbReference>
<keyword evidence="1" id="KW-0812">Transmembrane</keyword>
<evidence type="ECO:0000313" key="3">
    <source>
        <dbReference type="Proteomes" id="UP000271098"/>
    </source>
</evidence>
<keyword evidence="3" id="KW-1185">Reference proteome</keyword>
<accession>A0A183ED11</accession>
<dbReference type="AlphaFoldDB" id="A0A183ED11"/>
<dbReference type="EMBL" id="UYRT01087459">
    <property type="protein sequence ID" value="VDN32573.1"/>
    <property type="molecule type" value="Genomic_DNA"/>
</dbReference>
<sequence>MRARDSAGYEEALHAKMNIIESNEIFRIIHLVFVYTIGPLSLTLNALLLYMIFTKTPVKFNEFAFLKANIAVMAIVRALITMLLQSRAISLPDFLAEAFGPVRYIGTPSTASQISHILFWLNMSLSTLTLINITIMFGVQHWALTSTTPIHELKFIRIFLISTYIFAFSQAVCLFILLA</sequence>
<feature type="transmembrane region" description="Helical" evidence="1">
    <location>
        <begin position="64"/>
        <end position="84"/>
    </location>
</feature>
<reference evidence="2 3" key="2">
    <citation type="submission" date="2018-11" db="EMBL/GenBank/DDBJ databases">
        <authorList>
            <consortium name="Pathogen Informatics"/>
        </authorList>
    </citation>
    <scope>NUCLEOTIDE SEQUENCE [LARGE SCALE GENOMIC DNA]</scope>
</reference>
<feature type="transmembrane region" description="Helical" evidence="1">
    <location>
        <begin position="117"/>
        <end position="143"/>
    </location>
</feature>
<proteinExistence type="predicted"/>
<keyword evidence="1" id="KW-0472">Membrane</keyword>
<evidence type="ECO:0000256" key="1">
    <source>
        <dbReference type="SAM" id="Phobius"/>
    </source>
</evidence>
<evidence type="ECO:0000313" key="2">
    <source>
        <dbReference type="EMBL" id="VDN32573.1"/>
    </source>
</evidence>
<organism evidence="4">
    <name type="scientific">Gongylonema pulchrum</name>
    <dbReference type="NCBI Taxonomy" id="637853"/>
    <lineage>
        <taxon>Eukaryota</taxon>
        <taxon>Metazoa</taxon>
        <taxon>Ecdysozoa</taxon>
        <taxon>Nematoda</taxon>
        <taxon>Chromadorea</taxon>
        <taxon>Rhabditida</taxon>
        <taxon>Spirurina</taxon>
        <taxon>Spiruromorpha</taxon>
        <taxon>Spiruroidea</taxon>
        <taxon>Gongylonematidae</taxon>
        <taxon>Gongylonema</taxon>
    </lineage>
</organism>
<dbReference type="Pfam" id="PF10317">
    <property type="entry name" value="7TM_GPCR_Srd"/>
    <property type="match status" value="1"/>
</dbReference>
<gene>
    <name evidence="2" type="ORF">GPUH_LOCUS18852</name>
</gene>
<protein>
    <submittedName>
        <fullName evidence="4">G protein-coupled receptor</fullName>
    </submittedName>
</protein>